<gene>
    <name evidence="2" type="ORF">ARMSODRAFT_978394</name>
</gene>
<feature type="region of interest" description="Disordered" evidence="1">
    <location>
        <begin position="1"/>
        <end position="30"/>
    </location>
</feature>
<dbReference type="AlphaFoldDB" id="A0A2H3BGW2"/>
<reference evidence="3" key="1">
    <citation type="journal article" date="2017" name="Nat. Ecol. Evol.">
        <title>Genome expansion and lineage-specific genetic innovations in the forest pathogenic fungi Armillaria.</title>
        <authorList>
            <person name="Sipos G."/>
            <person name="Prasanna A.N."/>
            <person name="Walter M.C."/>
            <person name="O'Connor E."/>
            <person name="Balint B."/>
            <person name="Krizsan K."/>
            <person name="Kiss B."/>
            <person name="Hess J."/>
            <person name="Varga T."/>
            <person name="Slot J."/>
            <person name="Riley R."/>
            <person name="Boka B."/>
            <person name="Rigling D."/>
            <person name="Barry K."/>
            <person name="Lee J."/>
            <person name="Mihaltcheva S."/>
            <person name="LaButti K."/>
            <person name="Lipzen A."/>
            <person name="Waldron R."/>
            <person name="Moloney N.M."/>
            <person name="Sperisen C."/>
            <person name="Kredics L."/>
            <person name="Vagvoelgyi C."/>
            <person name="Patrignani A."/>
            <person name="Fitzpatrick D."/>
            <person name="Nagy I."/>
            <person name="Doyle S."/>
            <person name="Anderson J.B."/>
            <person name="Grigoriev I.V."/>
            <person name="Gueldener U."/>
            <person name="Muensterkoetter M."/>
            <person name="Nagy L.G."/>
        </authorList>
    </citation>
    <scope>NUCLEOTIDE SEQUENCE [LARGE SCALE GENOMIC DNA]</scope>
    <source>
        <strain evidence="3">28-4</strain>
    </source>
</reference>
<proteinExistence type="predicted"/>
<dbReference type="Proteomes" id="UP000218334">
    <property type="component" value="Unassembled WGS sequence"/>
</dbReference>
<evidence type="ECO:0000313" key="2">
    <source>
        <dbReference type="EMBL" id="PBK65278.1"/>
    </source>
</evidence>
<name>A0A2H3BGW2_9AGAR</name>
<keyword evidence="3" id="KW-1185">Reference proteome</keyword>
<protein>
    <submittedName>
        <fullName evidence="2">Uncharacterized protein</fullName>
    </submittedName>
</protein>
<evidence type="ECO:0000313" key="3">
    <source>
        <dbReference type="Proteomes" id="UP000218334"/>
    </source>
</evidence>
<organism evidence="2 3">
    <name type="scientific">Armillaria solidipes</name>
    <dbReference type="NCBI Taxonomy" id="1076256"/>
    <lineage>
        <taxon>Eukaryota</taxon>
        <taxon>Fungi</taxon>
        <taxon>Dikarya</taxon>
        <taxon>Basidiomycota</taxon>
        <taxon>Agaricomycotina</taxon>
        <taxon>Agaricomycetes</taxon>
        <taxon>Agaricomycetidae</taxon>
        <taxon>Agaricales</taxon>
        <taxon>Marasmiineae</taxon>
        <taxon>Physalacriaceae</taxon>
        <taxon>Armillaria</taxon>
    </lineage>
</organism>
<accession>A0A2H3BGW2</accession>
<evidence type="ECO:0000256" key="1">
    <source>
        <dbReference type="SAM" id="MobiDB-lite"/>
    </source>
</evidence>
<dbReference type="EMBL" id="KZ293446">
    <property type="protein sequence ID" value="PBK65278.1"/>
    <property type="molecule type" value="Genomic_DNA"/>
</dbReference>
<sequence>MSVEESQENQSPINQGSTPDIAMPADGGSAPAATPMPSFFLTPRWSIQIFLTEEQYARIVAAVPDWEEAVLQRKVTRFMRRFMKTWWETYGLQGLEGFFEDEQEQMFVYTEKCIFRMLITCLATLWEVRVPEGEAGSVVNLLDRLDALVDKLDRDYPSDADLGY</sequence>
<feature type="compositionally biased region" description="Polar residues" evidence="1">
    <location>
        <begin position="8"/>
        <end position="18"/>
    </location>
</feature>